<organism evidence="3 4">
    <name type="scientific">Mycoplasmopsis arginini</name>
    <name type="common">Mycoplasma arginini</name>
    <dbReference type="NCBI Taxonomy" id="2094"/>
    <lineage>
        <taxon>Bacteria</taxon>
        <taxon>Bacillati</taxon>
        <taxon>Mycoplasmatota</taxon>
        <taxon>Mycoplasmoidales</taxon>
        <taxon>Metamycoplasmataceae</taxon>
        <taxon>Mycoplasmopsis</taxon>
    </lineage>
</organism>
<dbReference type="InterPro" id="IPR016071">
    <property type="entry name" value="Staphylococal_nuclease_OB-fold"/>
</dbReference>
<reference evidence="3" key="1">
    <citation type="submission" date="2024-01" db="EMBL/GenBank/DDBJ databases">
        <title>Complete genome sequence of Mycoplasma arginini type strain G 230.</title>
        <authorList>
            <person name="Spergser J."/>
        </authorList>
    </citation>
    <scope>NUCLEOTIDE SEQUENCE</scope>
    <source>
        <strain evidence="3">NCTC 10129</strain>
    </source>
</reference>
<dbReference type="SUPFAM" id="SSF50199">
    <property type="entry name" value="Staphylococcal nuclease"/>
    <property type="match status" value="1"/>
</dbReference>
<feature type="domain" description="TNase-like" evidence="2">
    <location>
        <begin position="78"/>
        <end position="243"/>
    </location>
</feature>
<dbReference type="EMBL" id="CP143577">
    <property type="protein sequence ID" value="WVN22029.1"/>
    <property type="molecule type" value="Genomic_DNA"/>
</dbReference>
<evidence type="ECO:0000256" key="1">
    <source>
        <dbReference type="SAM" id="SignalP"/>
    </source>
</evidence>
<dbReference type="Proteomes" id="UP001432074">
    <property type="component" value="Chromosome"/>
</dbReference>
<keyword evidence="1" id="KW-0732">Signal</keyword>
<feature type="signal peptide" evidence="1">
    <location>
        <begin position="1"/>
        <end position="19"/>
    </location>
</feature>
<evidence type="ECO:0000313" key="4">
    <source>
        <dbReference type="Proteomes" id="UP001432074"/>
    </source>
</evidence>
<dbReference type="SMART" id="SM00318">
    <property type="entry name" value="SNc"/>
    <property type="match status" value="1"/>
</dbReference>
<gene>
    <name evidence="3" type="ORF">V2E25_00285</name>
</gene>
<sequence length="313" mass="35975">MKKLSLLLSAPIISLPLVAISCSKNYDDIKLNNTFTFDIKDYEQIGKIFDSSFETEIIKDLETRETEKIITTLWERFAGVDATITRVFDGDTVEVSVVNNLTEKTSFAKGELVKIRIPLIDTLEQNTEGVTEREKKLSNLDSKFVETILRPGTKVRLLSDNWTNGSYNRKVAYLFFGENYHKNFSIEMLSNGWTLPRISQTDFKTFKIDYNNVEKTTVLSYLLPYVARAFNDGYMNKKGFYVEEGVNITLSGTPTNIKFNLPMDLSKEYIAHGSTLMSDAYQFLHPHNIDKKNRAKFVNPENNIFEFLITQKK</sequence>
<dbReference type="InterPro" id="IPR035437">
    <property type="entry name" value="SNase_OB-fold_sf"/>
</dbReference>
<protein>
    <submittedName>
        <fullName evidence="3">Thermonuclease family protein</fullName>
    </submittedName>
</protein>
<accession>A0ABZ2AMS4</accession>
<feature type="chain" id="PRO_5046921252" evidence="1">
    <location>
        <begin position="20"/>
        <end position="313"/>
    </location>
</feature>
<evidence type="ECO:0000313" key="3">
    <source>
        <dbReference type="EMBL" id="WVN22029.1"/>
    </source>
</evidence>
<keyword evidence="4" id="KW-1185">Reference proteome</keyword>
<evidence type="ECO:0000259" key="2">
    <source>
        <dbReference type="SMART" id="SM00318"/>
    </source>
</evidence>
<name>A0ABZ2AMS4_MYCAR</name>
<proteinExistence type="predicted"/>
<dbReference type="Gene3D" id="2.40.50.90">
    <property type="match status" value="1"/>
</dbReference>
<dbReference type="PROSITE" id="PS51257">
    <property type="entry name" value="PROKAR_LIPOPROTEIN"/>
    <property type="match status" value="1"/>
</dbReference>
<dbReference type="RefSeq" id="WP_129694415.1">
    <property type="nucleotide sequence ID" value="NZ_CP143577.1"/>
</dbReference>